<evidence type="ECO:0000256" key="8">
    <source>
        <dbReference type="ARBA" id="ARBA00022842"/>
    </source>
</evidence>
<evidence type="ECO:0000256" key="3">
    <source>
        <dbReference type="ARBA" id="ARBA00016337"/>
    </source>
</evidence>
<evidence type="ECO:0000256" key="4">
    <source>
        <dbReference type="ARBA" id="ARBA00022630"/>
    </source>
</evidence>
<dbReference type="PIRSF" id="PIRSF006268">
    <property type="entry name" value="ApbE"/>
    <property type="match status" value="1"/>
</dbReference>
<evidence type="ECO:0000256" key="2">
    <source>
        <dbReference type="ARBA" id="ARBA00011955"/>
    </source>
</evidence>
<dbReference type="GO" id="GO:0046872">
    <property type="term" value="F:metal ion binding"/>
    <property type="evidence" value="ECO:0007669"/>
    <property type="project" value="UniProtKB-UniRule"/>
</dbReference>
<feature type="binding site" evidence="12">
    <location>
        <position position="313"/>
    </location>
    <ligand>
        <name>Mg(2+)</name>
        <dbReference type="ChEBI" id="CHEBI:18420"/>
    </ligand>
</feature>
<dbReference type="EMBL" id="QUNR01000003">
    <property type="protein sequence ID" value="REH37857.1"/>
    <property type="molecule type" value="Genomic_DNA"/>
</dbReference>
<dbReference type="RefSeq" id="WP_147300283.1">
    <property type="nucleotide sequence ID" value="NZ_QUNR01000003.1"/>
</dbReference>
<proteinExistence type="inferred from homology"/>
<dbReference type="GO" id="GO:0016740">
    <property type="term" value="F:transferase activity"/>
    <property type="evidence" value="ECO:0007669"/>
    <property type="project" value="UniProtKB-UniRule"/>
</dbReference>
<keyword evidence="6 11" id="KW-0479">Metal-binding</keyword>
<keyword evidence="13" id="KW-1003">Cell membrane</keyword>
<feature type="binding site" evidence="12">
    <location>
        <position position="193"/>
    </location>
    <ligand>
        <name>Mg(2+)</name>
        <dbReference type="ChEBI" id="CHEBI:18420"/>
    </ligand>
</feature>
<keyword evidence="13" id="KW-0732">Signal</keyword>
<comment type="catalytic activity">
    <reaction evidence="10 11 13">
        <text>L-threonyl-[protein] + FAD = FMN-L-threonyl-[protein] + AMP + H(+)</text>
        <dbReference type="Rhea" id="RHEA:36847"/>
        <dbReference type="Rhea" id="RHEA-COMP:11060"/>
        <dbReference type="Rhea" id="RHEA-COMP:11061"/>
        <dbReference type="ChEBI" id="CHEBI:15378"/>
        <dbReference type="ChEBI" id="CHEBI:30013"/>
        <dbReference type="ChEBI" id="CHEBI:57692"/>
        <dbReference type="ChEBI" id="CHEBI:74257"/>
        <dbReference type="ChEBI" id="CHEBI:456215"/>
        <dbReference type="EC" id="2.7.1.180"/>
    </reaction>
</comment>
<evidence type="ECO:0000256" key="9">
    <source>
        <dbReference type="ARBA" id="ARBA00031306"/>
    </source>
</evidence>
<evidence type="ECO:0000256" key="7">
    <source>
        <dbReference type="ARBA" id="ARBA00022827"/>
    </source>
</evidence>
<dbReference type="Gene3D" id="3.10.520.10">
    <property type="entry name" value="ApbE-like domains"/>
    <property type="match status" value="1"/>
</dbReference>
<dbReference type="InterPro" id="IPR003374">
    <property type="entry name" value="ApbE-like_sf"/>
</dbReference>
<dbReference type="OrthoDB" id="9778595at2"/>
<keyword evidence="8 11" id="KW-0460">Magnesium</keyword>
<keyword evidence="15" id="KW-1185">Reference proteome</keyword>
<protein>
    <recommendedName>
        <fullName evidence="3 11">FAD:protein FMN transferase</fullName>
        <ecNumber evidence="2 11">2.7.1.180</ecNumber>
    </recommendedName>
    <alternativeName>
        <fullName evidence="9 11">Flavin transferase</fullName>
    </alternativeName>
</protein>
<dbReference type="InterPro" id="IPR024932">
    <property type="entry name" value="ApbE"/>
</dbReference>
<dbReference type="PANTHER" id="PTHR30040">
    <property type="entry name" value="THIAMINE BIOSYNTHESIS LIPOPROTEIN APBE"/>
    <property type="match status" value="1"/>
</dbReference>
<comment type="caution">
    <text evidence="14">The sequence shown here is derived from an EMBL/GenBank/DDBJ whole genome shotgun (WGS) entry which is preliminary data.</text>
</comment>
<dbReference type="EC" id="2.7.1.180" evidence="2 11"/>
<evidence type="ECO:0000256" key="10">
    <source>
        <dbReference type="ARBA" id="ARBA00048540"/>
    </source>
</evidence>
<dbReference type="Proteomes" id="UP000256774">
    <property type="component" value="Unassembled WGS sequence"/>
</dbReference>
<feature type="binding site" evidence="12">
    <location>
        <position position="309"/>
    </location>
    <ligand>
        <name>Mg(2+)</name>
        <dbReference type="ChEBI" id="CHEBI:18420"/>
    </ligand>
</feature>
<evidence type="ECO:0000256" key="6">
    <source>
        <dbReference type="ARBA" id="ARBA00022723"/>
    </source>
</evidence>
<organism evidence="14 15">
    <name type="scientific">Paraperlucidibaca baekdonensis</name>
    <dbReference type="NCBI Taxonomy" id="748120"/>
    <lineage>
        <taxon>Bacteria</taxon>
        <taxon>Pseudomonadati</taxon>
        <taxon>Pseudomonadota</taxon>
        <taxon>Gammaproteobacteria</taxon>
        <taxon>Moraxellales</taxon>
        <taxon>Moraxellaceae</taxon>
        <taxon>Paraperlucidibaca</taxon>
    </lineage>
</organism>
<feature type="signal peptide" evidence="13">
    <location>
        <begin position="1"/>
        <end position="26"/>
    </location>
</feature>
<keyword evidence="4 11" id="KW-0285">Flavoprotein</keyword>
<keyword evidence="7 11" id="KW-0274">FAD</keyword>
<comment type="similarity">
    <text evidence="1 11 13">Belongs to the ApbE family.</text>
</comment>
<evidence type="ECO:0000256" key="11">
    <source>
        <dbReference type="PIRNR" id="PIRNR006268"/>
    </source>
</evidence>
<reference evidence="14 15" key="1">
    <citation type="submission" date="2018-08" db="EMBL/GenBank/DDBJ databases">
        <title>Genomic Encyclopedia of Type Strains, Phase IV (KMG-IV): sequencing the most valuable type-strain genomes for metagenomic binning, comparative biology and taxonomic classification.</title>
        <authorList>
            <person name="Goeker M."/>
        </authorList>
    </citation>
    <scope>NUCLEOTIDE SEQUENCE [LARGE SCALE GENOMIC DNA]</scope>
    <source>
        <strain evidence="14 15">DSM 26022</strain>
    </source>
</reference>
<evidence type="ECO:0000256" key="5">
    <source>
        <dbReference type="ARBA" id="ARBA00022679"/>
    </source>
</evidence>
<keyword evidence="5 11" id="KW-0808">Transferase</keyword>
<sequence length="364" mass="38837">MAHRIHTLGMSLVLSMLMLGCQPATPEATEQRAEVASVRLSGTAYHSMAWQVSLAALPTDTSREQLQQRLQARLDAANTVLSTYQSDTELMRFNRASVGEWHAVSPMLLHALSRALQVSAQMTSFAQAADAYDVTVSPLVNLWGFGSTGKTTRVPTDADTARAKAQIGWQNVQLESKNERAQRLAPVTIDLSSVGEGAAVDALSSELQSLGVSDFLVSVAGTLKSRGNRADGSPWRVAIERPDGQGGIQQLVVLSDGSLSTSGSYRNYFERNGVRYSHTIDPRTGKPITHNGVSVTVISPVNNDATLADAWATALSVLSPELAIQTANKLGLAAYVVAKTADGFDASHSAAFTPYLPVQKSAQE</sequence>
<feature type="chain" id="PRO_5017494937" description="FAD:protein FMN transferase" evidence="13">
    <location>
        <begin position="27"/>
        <end position="364"/>
    </location>
</feature>
<dbReference type="GO" id="GO:0005886">
    <property type="term" value="C:plasma membrane"/>
    <property type="evidence" value="ECO:0007669"/>
    <property type="project" value="UniProtKB-SubCell"/>
</dbReference>
<evidence type="ECO:0000256" key="1">
    <source>
        <dbReference type="ARBA" id="ARBA00008282"/>
    </source>
</evidence>
<accession>A0A3E0H3H9</accession>
<comment type="function">
    <text evidence="13">Flavin transferase that catalyzes the transfer of the FMN moiety of FAD and its covalent binding to the hydroxyl group of a threonine residue in a target flavoprotein.</text>
</comment>
<dbReference type="AlphaFoldDB" id="A0A3E0H3H9"/>
<dbReference type="SUPFAM" id="SSF143631">
    <property type="entry name" value="ApbE-like"/>
    <property type="match status" value="1"/>
</dbReference>
<evidence type="ECO:0000313" key="14">
    <source>
        <dbReference type="EMBL" id="REH37857.1"/>
    </source>
</evidence>
<gene>
    <name evidence="14" type="ORF">DFR26_1641</name>
</gene>
<dbReference type="PANTHER" id="PTHR30040:SF2">
    <property type="entry name" value="FAD:PROTEIN FMN TRANSFERASE"/>
    <property type="match status" value="1"/>
</dbReference>
<keyword evidence="13" id="KW-0472">Membrane</keyword>
<comment type="cofactor">
    <cofactor evidence="12">
        <name>Mg(2+)</name>
        <dbReference type="ChEBI" id="CHEBI:18420"/>
    </cofactor>
    <cofactor evidence="12">
        <name>Mn(2+)</name>
        <dbReference type="ChEBI" id="CHEBI:29035"/>
    </cofactor>
    <text evidence="12">Magnesium. Can also use manganese.</text>
</comment>
<evidence type="ECO:0000313" key="15">
    <source>
        <dbReference type="Proteomes" id="UP000256774"/>
    </source>
</evidence>
<name>A0A3E0H3H9_9GAMM</name>
<comment type="subcellular location">
    <subcellularLocation>
        <location evidence="13">Cell inner membrane</location>
        <topology evidence="13">Lipid-anchor</topology>
        <orientation evidence="13">Periplasmic side</orientation>
    </subcellularLocation>
</comment>
<evidence type="ECO:0000256" key="13">
    <source>
        <dbReference type="RuleBase" id="RU363002"/>
    </source>
</evidence>
<dbReference type="PROSITE" id="PS51257">
    <property type="entry name" value="PROKAR_LIPOPROTEIN"/>
    <property type="match status" value="1"/>
</dbReference>
<dbReference type="Pfam" id="PF02424">
    <property type="entry name" value="ApbE"/>
    <property type="match status" value="1"/>
</dbReference>
<evidence type="ECO:0000256" key="12">
    <source>
        <dbReference type="PIRSR" id="PIRSR006268-2"/>
    </source>
</evidence>
<keyword evidence="13 14" id="KW-0449">Lipoprotein</keyword>
<keyword evidence="13" id="KW-0997">Cell inner membrane</keyword>